<keyword evidence="3 10" id="KW-0597">Phosphoprotein</keyword>
<comment type="subcellular location">
    <subcellularLocation>
        <location evidence="1 9">Cytoplasm</location>
    </subcellularLocation>
</comment>
<evidence type="ECO:0000256" key="10">
    <source>
        <dbReference type="PROSITE-ProRule" id="PRU00169"/>
    </source>
</evidence>
<reference evidence="12 13" key="1">
    <citation type="submission" date="2021-03" db="EMBL/GenBank/DDBJ databases">
        <title>Genomic Encyclopedia of Type Strains, Phase IV (KMG-IV): sequencing the most valuable type-strain genomes for metagenomic binning, comparative biology and taxonomic classification.</title>
        <authorList>
            <person name="Goeker M."/>
        </authorList>
    </citation>
    <scope>NUCLEOTIDE SEQUENCE [LARGE SCALE GENOMIC DNA]</scope>
    <source>
        <strain evidence="12 13">DSM 24738</strain>
    </source>
</reference>
<evidence type="ECO:0000256" key="9">
    <source>
        <dbReference type="PIRNR" id="PIRNR006171"/>
    </source>
</evidence>
<dbReference type="Proteomes" id="UP001519343">
    <property type="component" value="Unassembled WGS sequence"/>
</dbReference>
<sequence length="233" mass="26891">MLIRTLIVEDDPMVLNINRKFLEKIDSFQLAGVARNGTDALHILEEEPVDLLLLDVYMPSFNGVELLRKIRAAGIKCDVIMITAADSPEIVEEAMRLGVVDFILKPYDFNRLHNALLIYKKRYTMFRTMQPLNQRGIDSLQSFADKEKEKEKEKEEEESLPKGIDPITLNLIRETLQGSDQPLSAQDISNYVQLSRITTRKYLEYLAEINEIILDLKYSSQGRPTKLYRVIRT</sequence>
<protein>
    <recommendedName>
        <fullName evidence="9">Transcriptional regulatory protein</fullName>
    </recommendedName>
</protein>
<dbReference type="PROSITE" id="PS50110">
    <property type="entry name" value="RESPONSE_REGULATORY"/>
    <property type="match status" value="1"/>
</dbReference>
<evidence type="ECO:0000256" key="4">
    <source>
        <dbReference type="ARBA" id="ARBA00023012"/>
    </source>
</evidence>
<dbReference type="PANTHER" id="PTHR45526:SF1">
    <property type="entry name" value="TRANSCRIPTIONAL REGULATORY PROTEIN DCUR-RELATED"/>
    <property type="match status" value="1"/>
</dbReference>
<accession>A0ABS4GUC7</accession>
<keyword evidence="8 9" id="KW-0804">Transcription</keyword>
<evidence type="ECO:0000256" key="2">
    <source>
        <dbReference type="ARBA" id="ARBA00022490"/>
    </source>
</evidence>
<evidence type="ECO:0000313" key="13">
    <source>
        <dbReference type="Proteomes" id="UP001519343"/>
    </source>
</evidence>
<evidence type="ECO:0000256" key="6">
    <source>
        <dbReference type="ARBA" id="ARBA00023125"/>
    </source>
</evidence>
<dbReference type="RefSeq" id="WP_209811883.1">
    <property type="nucleotide sequence ID" value="NZ_JAGGKT010000014.1"/>
</dbReference>
<dbReference type="Gene3D" id="3.40.50.2300">
    <property type="match status" value="1"/>
</dbReference>
<evidence type="ECO:0000256" key="8">
    <source>
        <dbReference type="ARBA" id="ARBA00023163"/>
    </source>
</evidence>
<gene>
    <name evidence="12" type="ORF">J2Z37_003885</name>
</gene>
<dbReference type="InterPro" id="IPR001789">
    <property type="entry name" value="Sig_transdc_resp-reg_receiver"/>
</dbReference>
<keyword evidence="4 9" id="KW-0902">Two-component regulatory system</keyword>
<evidence type="ECO:0000256" key="7">
    <source>
        <dbReference type="ARBA" id="ARBA00023159"/>
    </source>
</evidence>
<keyword evidence="13" id="KW-1185">Reference proteome</keyword>
<evidence type="ECO:0000259" key="11">
    <source>
        <dbReference type="PROSITE" id="PS50110"/>
    </source>
</evidence>
<dbReference type="CDD" id="cd19925">
    <property type="entry name" value="REC_citrate_TCS"/>
    <property type="match status" value="1"/>
</dbReference>
<feature type="modified residue" description="4-aspartylphosphate" evidence="10">
    <location>
        <position position="55"/>
    </location>
</feature>
<keyword evidence="6 9" id="KW-0238">DNA-binding</keyword>
<evidence type="ECO:0000256" key="5">
    <source>
        <dbReference type="ARBA" id="ARBA00023015"/>
    </source>
</evidence>
<dbReference type="SUPFAM" id="SSF52172">
    <property type="entry name" value="CheY-like"/>
    <property type="match status" value="1"/>
</dbReference>
<proteinExistence type="predicted"/>
<keyword evidence="7 9" id="KW-0010">Activator</keyword>
<dbReference type="EMBL" id="JAGGKT010000014">
    <property type="protein sequence ID" value="MBP1933868.1"/>
    <property type="molecule type" value="Genomic_DNA"/>
</dbReference>
<evidence type="ECO:0000313" key="12">
    <source>
        <dbReference type="EMBL" id="MBP1933868.1"/>
    </source>
</evidence>
<dbReference type="InterPro" id="IPR011006">
    <property type="entry name" value="CheY-like_superfamily"/>
</dbReference>
<feature type="domain" description="Response regulatory" evidence="11">
    <location>
        <begin position="4"/>
        <end position="120"/>
    </location>
</feature>
<keyword evidence="2 9" id="KW-0963">Cytoplasm</keyword>
<dbReference type="Pfam" id="PF00072">
    <property type="entry name" value="Response_reg"/>
    <property type="match status" value="1"/>
</dbReference>
<name>A0ABS4GUC7_9BACL</name>
<evidence type="ECO:0000256" key="3">
    <source>
        <dbReference type="ARBA" id="ARBA00022553"/>
    </source>
</evidence>
<dbReference type="PIRSF" id="PIRSF006171">
    <property type="entry name" value="RR_citrat_malat"/>
    <property type="match status" value="1"/>
</dbReference>
<organism evidence="12 13">
    <name type="scientific">Ammoniphilus resinae</name>
    <dbReference type="NCBI Taxonomy" id="861532"/>
    <lineage>
        <taxon>Bacteria</taxon>
        <taxon>Bacillati</taxon>
        <taxon>Bacillota</taxon>
        <taxon>Bacilli</taxon>
        <taxon>Bacillales</taxon>
        <taxon>Paenibacillaceae</taxon>
        <taxon>Aneurinibacillus group</taxon>
        <taxon>Ammoniphilus</taxon>
    </lineage>
</organism>
<dbReference type="InterPro" id="IPR024187">
    <property type="entry name" value="Sig_transdc_resp-reg_cit/mal"/>
</dbReference>
<dbReference type="InterPro" id="IPR051271">
    <property type="entry name" value="2C-system_Tx_regulators"/>
</dbReference>
<dbReference type="PANTHER" id="PTHR45526">
    <property type="entry name" value="TRANSCRIPTIONAL REGULATORY PROTEIN DPIA"/>
    <property type="match status" value="1"/>
</dbReference>
<dbReference type="SMART" id="SM00448">
    <property type="entry name" value="REC"/>
    <property type="match status" value="1"/>
</dbReference>
<evidence type="ECO:0000256" key="1">
    <source>
        <dbReference type="ARBA" id="ARBA00004496"/>
    </source>
</evidence>
<comment type="caution">
    <text evidence="12">The sequence shown here is derived from an EMBL/GenBank/DDBJ whole genome shotgun (WGS) entry which is preliminary data.</text>
</comment>
<keyword evidence="5 9" id="KW-0805">Transcription regulation</keyword>